<reference evidence="1" key="1">
    <citation type="submission" date="2014-11" db="EMBL/GenBank/DDBJ databases">
        <authorList>
            <person name="Amaro Gonzalez C."/>
        </authorList>
    </citation>
    <scope>NUCLEOTIDE SEQUENCE</scope>
</reference>
<dbReference type="AlphaFoldDB" id="A0A0E9QVR9"/>
<proteinExistence type="predicted"/>
<name>A0A0E9QVR9_ANGAN</name>
<protein>
    <submittedName>
        <fullName evidence="1">Uncharacterized protein</fullName>
    </submittedName>
</protein>
<dbReference type="EMBL" id="GBXM01088252">
    <property type="protein sequence ID" value="JAH20325.1"/>
    <property type="molecule type" value="Transcribed_RNA"/>
</dbReference>
<sequence>MNSLCNVHFPFPDCNI</sequence>
<evidence type="ECO:0000313" key="1">
    <source>
        <dbReference type="EMBL" id="JAH20325.1"/>
    </source>
</evidence>
<organism evidence="1">
    <name type="scientific">Anguilla anguilla</name>
    <name type="common">European freshwater eel</name>
    <name type="synonym">Muraena anguilla</name>
    <dbReference type="NCBI Taxonomy" id="7936"/>
    <lineage>
        <taxon>Eukaryota</taxon>
        <taxon>Metazoa</taxon>
        <taxon>Chordata</taxon>
        <taxon>Craniata</taxon>
        <taxon>Vertebrata</taxon>
        <taxon>Euteleostomi</taxon>
        <taxon>Actinopterygii</taxon>
        <taxon>Neopterygii</taxon>
        <taxon>Teleostei</taxon>
        <taxon>Anguilliformes</taxon>
        <taxon>Anguillidae</taxon>
        <taxon>Anguilla</taxon>
    </lineage>
</organism>
<reference evidence="1" key="2">
    <citation type="journal article" date="2015" name="Fish Shellfish Immunol.">
        <title>Early steps in the European eel (Anguilla anguilla)-Vibrio vulnificus interaction in the gills: Role of the RtxA13 toxin.</title>
        <authorList>
            <person name="Callol A."/>
            <person name="Pajuelo D."/>
            <person name="Ebbesson L."/>
            <person name="Teles M."/>
            <person name="MacKenzie S."/>
            <person name="Amaro C."/>
        </authorList>
    </citation>
    <scope>NUCLEOTIDE SEQUENCE</scope>
</reference>
<accession>A0A0E9QVR9</accession>